<dbReference type="SUPFAM" id="SSF143034">
    <property type="entry name" value="L35p-like"/>
    <property type="match status" value="1"/>
</dbReference>
<reference evidence="5" key="1">
    <citation type="journal article" date="2019" name="Mol. Phylogenet. Evol.">
        <title>Morphological evolution and classification of the red algal order Ceramiales inferred using plastid phylogenomics.</title>
        <authorList>
            <person name="Diaz-Tapia P."/>
            <person name="Pasella M.M."/>
            <person name="Verbruggen H."/>
            <person name="Maggs C.A."/>
        </authorList>
    </citation>
    <scope>NUCLEOTIDE SEQUENCE</scope>
    <source>
        <strain evidence="5">PD2930</strain>
    </source>
</reference>
<sequence>MYKLKTFRSIKKRFKITAQGKLLRHRASRNHLLQKKTKKRKRQLRKVAFVSCSDKLNMKNSLPYS</sequence>
<dbReference type="FunFam" id="4.10.410.60:FF:000001">
    <property type="entry name" value="50S ribosomal protein L35"/>
    <property type="match status" value="1"/>
</dbReference>
<dbReference type="PANTHER" id="PTHR33343">
    <property type="entry name" value="54S RIBOSOMAL PROTEIN BL35M"/>
    <property type="match status" value="1"/>
</dbReference>
<evidence type="ECO:0000313" key="5">
    <source>
        <dbReference type="EMBL" id="QCI07727.1"/>
    </source>
</evidence>
<dbReference type="Gene3D" id="4.10.410.60">
    <property type="match status" value="1"/>
</dbReference>
<dbReference type="HAMAP" id="MF_00514">
    <property type="entry name" value="Ribosomal_bL35"/>
    <property type="match status" value="1"/>
</dbReference>
<dbReference type="AlphaFoldDB" id="A0A4D6WVN5"/>
<evidence type="ECO:0000256" key="4">
    <source>
        <dbReference type="RuleBase" id="RU000568"/>
    </source>
</evidence>
<evidence type="ECO:0000256" key="3">
    <source>
        <dbReference type="ARBA" id="ARBA00023274"/>
    </source>
</evidence>
<protein>
    <recommendedName>
        <fullName evidence="4">50S ribosomal protein L35</fullName>
    </recommendedName>
</protein>
<name>A0A4D6WVN5_9FLOR</name>
<keyword evidence="3 4" id="KW-0687">Ribonucleoprotein</keyword>
<keyword evidence="2 4" id="KW-0689">Ribosomal protein</keyword>
<evidence type="ECO:0000256" key="1">
    <source>
        <dbReference type="ARBA" id="ARBA00006598"/>
    </source>
</evidence>
<proteinExistence type="inferred from homology"/>
<dbReference type="GO" id="GO:0006412">
    <property type="term" value="P:translation"/>
    <property type="evidence" value="ECO:0007669"/>
    <property type="project" value="InterPro"/>
</dbReference>
<reference evidence="5" key="2">
    <citation type="submission" date="2019-04" db="EMBL/GenBank/DDBJ databases">
        <authorList>
            <person name="Pasella M."/>
        </authorList>
    </citation>
    <scope>NUCLEOTIDE SEQUENCE</scope>
    <source>
        <strain evidence="5">PD2930</strain>
    </source>
</reference>
<accession>A0A4D6WVN5</accession>
<dbReference type="InterPro" id="IPR001706">
    <property type="entry name" value="Ribosomal_bL35"/>
</dbReference>
<dbReference type="EMBL" id="MK814699">
    <property type="protein sequence ID" value="QCI07727.1"/>
    <property type="molecule type" value="Genomic_DNA"/>
</dbReference>
<dbReference type="NCBIfam" id="TIGR00001">
    <property type="entry name" value="rpmI_bact"/>
    <property type="match status" value="1"/>
</dbReference>
<organism evidence="5">
    <name type="scientific">Nitophyllum punctatum</name>
    <dbReference type="NCBI Taxonomy" id="158729"/>
    <lineage>
        <taxon>Eukaryota</taxon>
        <taxon>Rhodophyta</taxon>
        <taxon>Florideophyceae</taxon>
        <taxon>Rhodymeniophycidae</taxon>
        <taxon>Ceramiales</taxon>
        <taxon>Delesseriaceae</taxon>
        <taxon>Nitophylloideae</taxon>
        <taxon>Nitophyllum</taxon>
    </lineage>
</organism>
<gene>
    <name evidence="5" type="primary">rpl35</name>
</gene>
<dbReference type="InterPro" id="IPR021137">
    <property type="entry name" value="Ribosomal_bL35-like"/>
</dbReference>
<dbReference type="GO" id="GO:0015934">
    <property type="term" value="C:large ribosomal subunit"/>
    <property type="evidence" value="ECO:0007669"/>
    <property type="project" value="TreeGrafter"/>
</dbReference>
<dbReference type="GO" id="GO:0003735">
    <property type="term" value="F:structural constituent of ribosome"/>
    <property type="evidence" value="ECO:0007669"/>
    <property type="project" value="InterPro"/>
</dbReference>
<geneLocation type="plastid" evidence="5"/>
<dbReference type="Pfam" id="PF01632">
    <property type="entry name" value="Ribosomal_L35p"/>
    <property type="match status" value="1"/>
</dbReference>
<comment type="similarity">
    <text evidence="1 4">Belongs to the bacterial ribosomal protein bL35 family.</text>
</comment>
<dbReference type="PANTHER" id="PTHR33343:SF1">
    <property type="entry name" value="LARGE RIBOSOMAL SUBUNIT PROTEIN BL35M"/>
    <property type="match status" value="1"/>
</dbReference>
<evidence type="ECO:0000256" key="2">
    <source>
        <dbReference type="ARBA" id="ARBA00022980"/>
    </source>
</evidence>
<dbReference type="PRINTS" id="PR00064">
    <property type="entry name" value="RIBOSOMALL35"/>
</dbReference>
<keyword evidence="5" id="KW-0934">Plastid</keyword>
<dbReference type="InterPro" id="IPR037229">
    <property type="entry name" value="Ribosomal_bL35_sf"/>
</dbReference>